<dbReference type="VEuPathDB" id="VectorBase:HLOH_050603"/>
<keyword evidence="3" id="KW-1185">Reference proteome</keyword>
<reference evidence="2 3" key="1">
    <citation type="journal article" date="2020" name="Cell">
        <title>Large-Scale Comparative Analyses of Tick Genomes Elucidate Their Genetic Diversity and Vector Capacities.</title>
        <authorList>
            <consortium name="Tick Genome and Microbiome Consortium (TIGMIC)"/>
            <person name="Jia N."/>
            <person name="Wang J."/>
            <person name="Shi W."/>
            <person name="Du L."/>
            <person name="Sun Y."/>
            <person name="Zhan W."/>
            <person name="Jiang J.F."/>
            <person name="Wang Q."/>
            <person name="Zhang B."/>
            <person name="Ji P."/>
            <person name="Bell-Sakyi L."/>
            <person name="Cui X.M."/>
            <person name="Yuan T.T."/>
            <person name="Jiang B.G."/>
            <person name="Yang W.F."/>
            <person name="Lam T.T."/>
            <person name="Chang Q.C."/>
            <person name="Ding S.J."/>
            <person name="Wang X.J."/>
            <person name="Zhu J.G."/>
            <person name="Ruan X.D."/>
            <person name="Zhao L."/>
            <person name="Wei J.T."/>
            <person name="Ye R.Z."/>
            <person name="Que T.C."/>
            <person name="Du C.H."/>
            <person name="Zhou Y.H."/>
            <person name="Cheng J.X."/>
            <person name="Dai P.F."/>
            <person name="Guo W.B."/>
            <person name="Han X.H."/>
            <person name="Huang E.J."/>
            <person name="Li L.F."/>
            <person name="Wei W."/>
            <person name="Gao Y.C."/>
            <person name="Liu J.Z."/>
            <person name="Shao H.Z."/>
            <person name="Wang X."/>
            <person name="Wang C.C."/>
            <person name="Yang T.C."/>
            <person name="Huo Q.B."/>
            <person name="Li W."/>
            <person name="Chen H.Y."/>
            <person name="Chen S.E."/>
            <person name="Zhou L.G."/>
            <person name="Ni X.B."/>
            <person name="Tian J.H."/>
            <person name="Sheng Y."/>
            <person name="Liu T."/>
            <person name="Pan Y.S."/>
            <person name="Xia L.Y."/>
            <person name="Li J."/>
            <person name="Zhao F."/>
            <person name="Cao W.C."/>
        </authorList>
    </citation>
    <scope>NUCLEOTIDE SEQUENCE [LARGE SCALE GENOMIC DNA]</scope>
    <source>
        <strain evidence="2">HaeL-2018</strain>
    </source>
</reference>
<feature type="region of interest" description="Disordered" evidence="1">
    <location>
        <begin position="403"/>
        <end position="482"/>
    </location>
</feature>
<feature type="compositionally biased region" description="Basic and acidic residues" evidence="1">
    <location>
        <begin position="469"/>
        <end position="482"/>
    </location>
</feature>
<dbReference type="OrthoDB" id="6931295at2759"/>
<evidence type="ECO:0000313" key="2">
    <source>
        <dbReference type="EMBL" id="KAH9365089.1"/>
    </source>
</evidence>
<name>A0A9J6FS43_HAELO</name>
<gene>
    <name evidence="2" type="ORF">HPB48_010612</name>
</gene>
<evidence type="ECO:0000256" key="1">
    <source>
        <dbReference type="SAM" id="MobiDB-lite"/>
    </source>
</evidence>
<dbReference type="EMBL" id="JABSTR010000003">
    <property type="protein sequence ID" value="KAH9365089.1"/>
    <property type="molecule type" value="Genomic_DNA"/>
</dbReference>
<proteinExistence type="predicted"/>
<protein>
    <submittedName>
        <fullName evidence="2">Uncharacterized protein</fullName>
    </submittedName>
</protein>
<dbReference type="Proteomes" id="UP000821853">
    <property type="component" value="Unassembled WGS sequence"/>
</dbReference>
<feature type="compositionally biased region" description="Pro residues" evidence="1">
    <location>
        <begin position="114"/>
        <end position="127"/>
    </location>
</feature>
<feature type="region of interest" description="Disordered" evidence="1">
    <location>
        <begin position="112"/>
        <end position="178"/>
    </location>
</feature>
<organism evidence="2 3">
    <name type="scientific">Haemaphysalis longicornis</name>
    <name type="common">Bush tick</name>
    <dbReference type="NCBI Taxonomy" id="44386"/>
    <lineage>
        <taxon>Eukaryota</taxon>
        <taxon>Metazoa</taxon>
        <taxon>Ecdysozoa</taxon>
        <taxon>Arthropoda</taxon>
        <taxon>Chelicerata</taxon>
        <taxon>Arachnida</taxon>
        <taxon>Acari</taxon>
        <taxon>Parasitiformes</taxon>
        <taxon>Ixodida</taxon>
        <taxon>Ixodoidea</taxon>
        <taxon>Ixodidae</taxon>
        <taxon>Haemaphysalinae</taxon>
        <taxon>Haemaphysalis</taxon>
    </lineage>
</organism>
<comment type="caution">
    <text evidence="2">The sequence shown here is derived from an EMBL/GenBank/DDBJ whole genome shotgun (WGS) entry which is preliminary data.</text>
</comment>
<evidence type="ECO:0000313" key="3">
    <source>
        <dbReference type="Proteomes" id="UP000821853"/>
    </source>
</evidence>
<sequence length="482" mass="52766">MASSPSDQTSSSSCADGTPAWPAMSARSVRMRLTSAPAVFDGASGTLFGTPEILTPMCFIKSSGTRRHRFRRTPLPLSWDSDNADWPRGVGPDPRCRRRRWRPRPFVVTILTPWPGPRPQQVPPPKTPLCLPHPISRRADSSRSSRSARSVAVNTPRRLPPATTPPAADHDFGQGTGYGGKKPTVACVETPIHAVHASRRFQPRLKPRVTVNSKGHFQPGELGVALASHVSAPRGDFLNLNVANALARGFTPKTAKGALPMAGHAKINGEVCHGVITMREKETSETLKSAVQWREGEIAFIRKLGKSAVAVITFVGRKVPQYVHYNSVVTRVREYKTIPACFCCGTIIGHRAELCPTPNGKRCGHCGQEVAPPRTAPTCLICGENHLTGFQACTGKFRRIQHVPPKSTKTAPRPAVKISDAERAVERRQQVAERQPARKKHHSSSSRQHGTRALLHPAAVISQLSEMAVEPRHPQTWRPEQR</sequence>
<dbReference type="AlphaFoldDB" id="A0A9J6FS43"/>
<feature type="compositionally biased region" description="Basic and acidic residues" evidence="1">
    <location>
        <begin position="419"/>
        <end position="431"/>
    </location>
</feature>
<feature type="compositionally biased region" description="Low complexity" evidence="1">
    <location>
        <begin position="144"/>
        <end position="157"/>
    </location>
</feature>
<accession>A0A9J6FS43</accession>